<keyword evidence="2" id="KW-1185">Reference proteome</keyword>
<organism evidence="1 2">
    <name type="scientific">Portunus trituberculatus</name>
    <name type="common">Swimming crab</name>
    <name type="synonym">Neptunus trituberculatus</name>
    <dbReference type="NCBI Taxonomy" id="210409"/>
    <lineage>
        <taxon>Eukaryota</taxon>
        <taxon>Metazoa</taxon>
        <taxon>Ecdysozoa</taxon>
        <taxon>Arthropoda</taxon>
        <taxon>Crustacea</taxon>
        <taxon>Multicrustacea</taxon>
        <taxon>Malacostraca</taxon>
        <taxon>Eumalacostraca</taxon>
        <taxon>Eucarida</taxon>
        <taxon>Decapoda</taxon>
        <taxon>Pleocyemata</taxon>
        <taxon>Brachyura</taxon>
        <taxon>Eubrachyura</taxon>
        <taxon>Portunoidea</taxon>
        <taxon>Portunidae</taxon>
        <taxon>Portuninae</taxon>
        <taxon>Portunus</taxon>
    </lineage>
</organism>
<sequence>MCKQCPRVVETTRHWTASPKQRNTGMYEIGIRLVNVPFCSGRGVIVIASGITLDLHLTSICIHFTLAKLFGVKVAAAPSRSAALHAQSPLPLRRATFAAVPIVTDASPAA</sequence>
<evidence type="ECO:0000313" key="2">
    <source>
        <dbReference type="Proteomes" id="UP000324222"/>
    </source>
</evidence>
<gene>
    <name evidence="1" type="ORF">E2C01_064459</name>
</gene>
<dbReference type="AlphaFoldDB" id="A0A5B7HLV3"/>
<accession>A0A5B7HLV3</accession>
<evidence type="ECO:0000313" key="1">
    <source>
        <dbReference type="EMBL" id="MPC70217.1"/>
    </source>
</evidence>
<dbReference type="Proteomes" id="UP000324222">
    <property type="component" value="Unassembled WGS sequence"/>
</dbReference>
<comment type="caution">
    <text evidence="1">The sequence shown here is derived from an EMBL/GenBank/DDBJ whole genome shotgun (WGS) entry which is preliminary data.</text>
</comment>
<proteinExistence type="predicted"/>
<reference evidence="1 2" key="1">
    <citation type="submission" date="2019-05" db="EMBL/GenBank/DDBJ databases">
        <title>Another draft genome of Portunus trituberculatus and its Hox gene families provides insights of decapod evolution.</title>
        <authorList>
            <person name="Jeong J.-H."/>
            <person name="Song I."/>
            <person name="Kim S."/>
            <person name="Choi T."/>
            <person name="Kim D."/>
            <person name="Ryu S."/>
            <person name="Kim W."/>
        </authorList>
    </citation>
    <scope>NUCLEOTIDE SEQUENCE [LARGE SCALE GENOMIC DNA]</scope>
    <source>
        <tissue evidence="1">Muscle</tissue>
    </source>
</reference>
<dbReference type="EMBL" id="VSRR010030768">
    <property type="protein sequence ID" value="MPC70217.1"/>
    <property type="molecule type" value="Genomic_DNA"/>
</dbReference>
<protein>
    <submittedName>
        <fullName evidence="1">Uncharacterized protein</fullName>
    </submittedName>
</protein>
<name>A0A5B7HLV3_PORTR</name>